<sequence>MEGGDTGLSYETASKERASIVVRAGLEEGFTFSCRRCALCCSTGPNVTLTVFDVVRLARHLNINPLVFLRVYAKVVIADYIPVVALQGDFKGRCVFLGLDKEAAYCKVYDCRPARCRLYPLKPISPSSTFLELDEKCPGWYKSPASRTLVAPEEYARYATEVKEHYKTLWYRIFEKGEDPVTALYNTIRHVAEQVKNSATE</sequence>
<dbReference type="PANTHER" id="PTHR35866:SF1">
    <property type="entry name" value="YKGJ FAMILY CYSTEINE CLUSTER PROTEIN"/>
    <property type="match status" value="1"/>
</dbReference>
<proteinExistence type="predicted"/>
<dbReference type="PANTHER" id="PTHR35866">
    <property type="entry name" value="PUTATIVE-RELATED"/>
    <property type="match status" value="1"/>
</dbReference>
<dbReference type="InterPro" id="IPR005358">
    <property type="entry name" value="Puta_zinc/iron-chelating_dom"/>
</dbReference>
<dbReference type="AlphaFoldDB" id="A0A7J3ZJJ5"/>
<name>A0A7J3ZJJ5_9CREN</name>
<gene>
    <name evidence="1" type="ORF">ENM78_02045</name>
</gene>
<dbReference type="Pfam" id="PF03692">
    <property type="entry name" value="CxxCxxCC"/>
    <property type="match status" value="1"/>
</dbReference>
<evidence type="ECO:0000313" key="1">
    <source>
        <dbReference type="EMBL" id="HHQ80233.1"/>
    </source>
</evidence>
<comment type="caution">
    <text evidence="1">The sequence shown here is derived from an EMBL/GenBank/DDBJ whole genome shotgun (WGS) entry which is preliminary data.</text>
</comment>
<accession>A0A7J3ZJJ5</accession>
<reference evidence="1" key="1">
    <citation type="journal article" date="2020" name="mSystems">
        <title>Genome- and Community-Level Interaction Insights into Carbon Utilization and Element Cycling Functions of Hydrothermarchaeota in Hydrothermal Sediment.</title>
        <authorList>
            <person name="Zhou Z."/>
            <person name="Liu Y."/>
            <person name="Xu W."/>
            <person name="Pan J."/>
            <person name="Luo Z.H."/>
            <person name="Li M."/>
        </authorList>
    </citation>
    <scope>NUCLEOTIDE SEQUENCE [LARGE SCALE GENOMIC DNA]</scope>
    <source>
        <strain evidence="1">SpSt-1116</strain>
    </source>
</reference>
<protein>
    <submittedName>
        <fullName evidence="1">YkgJ family cysteine cluster protein</fullName>
    </submittedName>
</protein>
<dbReference type="EMBL" id="DRZC01000028">
    <property type="protein sequence ID" value="HHQ80233.1"/>
    <property type="molecule type" value="Genomic_DNA"/>
</dbReference>
<organism evidence="1">
    <name type="scientific">Fervidicoccus fontis</name>
    <dbReference type="NCBI Taxonomy" id="683846"/>
    <lineage>
        <taxon>Archaea</taxon>
        <taxon>Thermoproteota</taxon>
        <taxon>Thermoprotei</taxon>
        <taxon>Fervidicoccales</taxon>
        <taxon>Fervidicoccaceae</taxon>
        <taxon>Fervidicoccus</taxon>
    </lineage>
</organism>